<dbReference type="EMBL" id="AJLS01000055">
    <property type="protein sequence ID" value="EKN69683.1"/>
    <property type="molecule type" value="Genomic_DNA"/>
</dbReference>
<dbReference type="eggNOG" id="ENOG5033AKY">
    <property type="taxonomic scope" value="Bacteria"/>
</dbReference>
<sequence length="111" mass="13623">MTVCLFNMKTIKKWYNRSEILIMEAFRMKKQKRQQNQSKPKKDETAVTLKDLIDPNLMKQLKEQQDQLKAEEERRKEAEEARKREERRLKEKNKSFEELLNESGMNWKEFK</sequence>
<dbReference type="Pfam" id="PF13025">
    <property type="entry name" value="DUF3886"/>
    <property type="match status" value="1"/>
</dbReference>
<dbReference type="AlphaFoldDB" id="K6DND8"/>
<proteinExistence type="predicted"/>
<accession>K6DND8</accession>
<keyword evidence="3" id="KW-1185">Reference proteome</keyword>
<reference evidence="2 3" key="1">
    <citation type="journal article" date="2012" name="Front. Microbiol.">
        <title>Redundancy and modularity in membrane-associated dissimilatory nitrate reduction in Bacillus.</title>
        <authorList>
            <person name="Heylen K."/>
            <person name="Keltjens J."/>
        </authorList>
    </citation>
    <scope>NUCLEOTIDE SEQUENCE [LARGE SCALE GENOMIC DNA]</scope>
    <source>
        <strain evidence="3">LMG 21833T</strain>
    </source>
</reference>
<feature type="region of interest" description="Disordered" evidence="1">
    <location>
        <begin position="29"/>
        <end position="95"/>
    </location>
</feature>
<name>K6DND8_9BACI</name>
<evidence type="ECO:0000313" key="3">
    <source>
        <dbReference type="Proteomes" id="UP000006316"/>
    </source>
</evidence>
<evidence type="ECO:0000313" key="2">
    <source>
        <dbReference type="EMBL" id="EKN69683.1"/>
    </source>
</evidence>
<feature type="compositionally biased region" description="Basic and acidic residues" evidence="1">
    <location>
        <begin position="60"/>
        <end position="95"/>
    </location>
</feature>
<protein>
    <recommendedName>
        <fullName evidence="4">DUF3886 domain-containing protein</fullName>
    </recommendedName>
</protein>
<dbReference type="STRING" id="1117379.BABA_09661"/>
<comment type="caution">
    <text evidence="2">The sequence shown here is derived from an EMBL/GenBank/DDBJ whole genome shotgun (WGS) entry which is preliminary data.</text>
</comment>
<dbReference type="Proteomes" id="UP000006316">
    <property type="component" value="Unassembled WGS sequence"/>
</dbReference>
<organism evidence="2 3">
    <name type="scientific">Neobacillus bataviensis LMG 21833</name>
    <dbReference type="NCBI Taxonomy" id="1117379"/>
    <lineage>
        <taxon>Bacteria</taxon>
        <taxon>Bacillati</taxon>
        <taxon>Bacillota</taxon>
        <taxon>Bacilli</taxon>
        <taxon>Bacillales</taxon>
        <taxon>Bacillaceae</taxon>
        <taxon>Neobacillus</taxon>
    </lineage>
</organism>
<evidence type="ECO:0008006" key="4">
    <source>
        <dbReference type="Google" id="ProtNLM"/>
    </source>
</evidence>
<gene>
    <name evidence="2" type="ORF">BABA_09661</name>
</gene>
<evidence type="ECO:0000256" key="1">
    <source>
        <dbReference type="SAM" id="MobiDB-lite"/>
    </source>
</evidence>
<dbReference type="InterPro" id="IPR024980">
    <property type="entry name" value="DUF3886"/>
</dbReference>
<dbReference type="PATRIC" id="fig|1117379.3.peg.2016"/>